<feature type="transmembrane region" description="Helical" evidence="8">
    <location>
        <begin position="385"/>
        <end position="406"/>
    </location>
</feature>
<keyword evidence="5 8" id="KW-0812">Transmembrane</keyword>
<dbReference type="InterPro" id="IPR000515">
    <property type="entry name" value="MetI-like"/>
</dbReference>
<evidence type="ECO:0000256" key="1">
    <source>
        <dbReference type="ARBA" id="ARBA00004651"/>
    </source>
</evidence>
<keyword evidence="4" id="KW-1003">Cell membrane</keyword>
<evidence type="ECO:0000259" key="9">
    <source>
        <dbReference type="PROSITE" id="PS50928"/>
    </source>
</evidence>
<dbReference type="PANTHER" id="PTHR42929:SF5">
    <property type="entry name" value="ABC TRANSPORTER PERMEASE PROTEIN"/>
    <property type="match status" value="1"/>
</dbReference>
<evidence type="ECO:0000256" key="5">
    <source>
        <dbReference type="ARBA" id="ARBA00022692"/>
    </source>
</evidence>
<protein>
    <submittedName>
        <fullName evidence="10">Putative spermidine/putrescine transport system permease protein</fullName>
    </submittedName>
</protein>
<dbReference type="AlphaFoldDB" id="A0A1G4UI85"/>
<comment type="similarity">
    <text evidence="2">Belongs to the binding-protein-dependent transport system permease family. CysTW subfamily.</text>
</comment>
<feature type="transmembrane region" description="Helical" evidence="8">
    <location>
        <begin position="34"/>
        <end position="58"/>
    </location>
</feature>
<sequence>MTVATLEGEAGPAVDRTSLKTKLRRAERVNRARSFSLVAPLLLFVLAVFALPIGLMLLRAVENTEVRETMPRTIAALDAWDGRETPGEDVFAAFAEDLVQTQKDRTTALVGKRINYEVPGARSRFLKAGRLIDAGGGGPWREKFIAADPEWGSVDFWAIMKRAGNTFTPYYLLTSLDLRQDAEGAVSRNFADQSIFVDIFIRTIWISLLVTLATLVLGYPVAHLLAILPPRHANVLMILVLLPFTTSILVRTTAWIVLLQSNGVLNDILLALNLTTERVQLIFNRFGTVLAMTHIQLPFTILPIYSVMKSIPPSHLRAARSLGAGPLTAFVSVYMPQTLPGVGAGCLLTFILSLGYYITPALVGGPQDQMVSYFVALYTNREMNWGQASALGAILLLITLALYALFNRFVGIDKVKLG</sequence>
<evidence type="ECO:0000256" key="8">
    <source>
        <dbReference type="RuleBase" id="RU363032"/>
    </source>
</evidence>
<evidence type="ECO:0000256" key="6">
    <source>
        <dbReference type="ARBA" id="ARBA00022989"/>
    </source>
</evidence>
<evidence type="ECO:0000256" key="3">
    <source>
        <dbReference type="ARBA" id="ARBA00022448"/>
    </source>
</evidence>
<dbReference type="GO" id="GO:0055085">
    <property type="term" value="P:transmembrane transport"/>
    <property type="evidence" value="ECO:0007669"/>
    <property type="project" value="InterPro"/>
</dbReference>
<reference evidence="11" key="1">
    <citation type="submission" date="2016-10" db="EMBL/GenBank/DDBJ databases">
        <authorList>
            <person name="Varghese N."/>
            <person name="Submissions S."/>
        </authorList>
    </citation>
    <scope>NUCLEOTIDE SEQUENCE [LARGE SCALE GENOMIC DNA]</scope>
    <source>
        <strain evidence="11">CGMCC 1.1761</strain>
    </source>
</reference>
<feature type="domain" description="ABC transmembrane type-1" evidence="9">
    <location>
        <begin position="200"/>
        <end position="406"/>
    </location>
</feature>
<comment type="subcellular location">
    <subcellularLocation>
        <location evidence="1 8">Cell membrane</location>
        <topology evidence="1 8">Multi-pass membrane protein</topology>
    </subcellularLocation>
</comment>
<dbReference type="PROSITE" id="PS50928">
    <property type="entry name" value="ABC_TM1"/>
    <property type="match status" value="1"/>
</dbReference>
<feature type="transmembrane region" description="Helical" evidence="8">
    <location>
        <begin position="341"/>
        <end position="364"/>
    </location>
</feature>
<organism evidence="10 11">
    <name type="scientific">Ancylobacter rudongensis</name>
    <dbReference type="NCBI Taxonomy" id="177413"/>
    <lineage>
        <taxon>Bacteria</taxon>
        <taxon>Pseudomonadati</taxon>
        <taxon>Pseudomonadota</taxon>
        <taxon>Alphaproteobacteria</taxon>
        <taxon>Hyphomicrobiales</taxon>
        <taxon>Xanthobacteraceae</taxon>
        <taxon>Ancylobacter</taxon>
    </lineage>
</organism>
<gene>
    <name evidence="10" type="ORF">SAMN05660859_3946</name>
</gene>
<feature type="transmembrane region" description="Helical" evidence="8">
    <location>
        <begin position="317"/>
        <end position="335"/>
    </location>
</feature>
<dbReference type="Proteomes" id="UP000198889">
    <property type="component" value="Unassembled WGS sequence"/>
</dbReference>
<keyword evidence="3 8" id="KW-0813">Transport</keyword>
<dbReference type="SUPFAM" id="SSF161098">
    <property type="entry name" value="MetI-like"/>
    <property type="match status" value="1"/>
</dbReference>
<name>A0A1G4UI85_9HYPH</name>
<dbReference type="PANTHER" id="PTHR42929">
    <property type="entry name" value="INNER MEMBRANE ABC TRANSPORTER PERMEASE PROTEIN YDCU-RELATED-RELATED"/>
    <property type="match status" value="1"/>
</dbReference>
<dbReference type="InterPro" id="IPR035906">
    <property type="entry name" value="MetI-like_sf"/>
</dbReference>
<feature type="transmembrane region" description="Helical" evidence="8">
    <location>
        <begin position="204"/>
        <end position="228"/>
    </location>
</feature>
<accession>A0A1G4UI85</accession>
<evidence type="ECO:0000256" key="2">
    <source>
        <dbReference type="ARBA" id="ARBA00007069"/>
    </source>
</evidence>
<evidence type="ECO:0000256" key="4">
    <source>
        <dbReference type="ARBA" id="ARBA00022475"/>
    </source>
</evidence>
<keyword evidence="6 8" id="KW-1133">Transmembrane helix</keyword>
<evidence type="ECO:0000313" key="10">
    <source>
        <dbReference type="EMBL" id="SCW93386.1"/>
    </source>
</evidence>
<dbReference type="Pfam" id="PF00528">
    <property type="entry name" value="BPD_transp_1"/>
    <property type="match status" value="1"/>
</dbReference>
<evidence type="ECO:0000313" key="11">
    <source>
        <dbReference type="Proteomes" id="UP000198889"/>
    </source>
</evidence>
<feature type="transmembrane region" description="Helical" evidence="8">
    <location>
        <begin position="282"/>
        <end position="305"/>
    </location>
</feature>
<dbReference type="EMBL" id="FMTP01000008">
    <property type="protein sequence ID" value="SCW93386.1"/>
    <property type="molecule type" value="Genomic_DNA"/>
</dbReference>
<dbReference type="STRING" id="177413.SAMN05660859_3946"/>
<evidence type="ECO:0000256" key="7">
    <source>
        <dbReference type="ARBA" id="ARBA00023136"/>
    </source>
</evidence>
<dbReference type="GO" id="GO:0005886">
    <property type="term" value="C:plasma membrane"/>
    <property type="evidence" value="ECO:0007669"/>
    <property type="project" value="UniProtKB-SubCell"/>
</dbReference>
<feature type="transmembrane region" description="Helical" evidence="8">
    <location>
        <begin position="235"/>
        <end position="258"/>
    </location>
</feature>
<keyword evidence="11" id="KW-1185">Reference proteome</keyword>
<dbReference type="CDD" id="cd06261">
    <property type="entry name" value="TM_PBP2"/>
    <property type="match status" value="1"/>
</dbReference>
<dbReference type="RefSeq" id="WP_091443234.1">
    <property type="nucleotide sequence ID" value="NZ_FMTP01000008.1"/>
</dbReference>
<keyword evidence="7 8" id="KW-0472">Membrane</keyword>
<dbReference type="Gene3D" id="1.10.3720.10">
    <property type="entry name" value="MetI-like"/>
    <property type="match status" value="1"/>
</dbReference>
<proteinExistence type="inferred from homology"/>